<accession>A0AAD8RGS8</accession>
<organism evidence="2 3">
    <name type="scientific">Lolium multiflorum</name>
    <name type="common">Italian ryegrass</name>
    <name type="synonym">Lolium perenne subsp. multiflorum</name>
    <dbReference type="NCBI Taxonomy" id="4521"/>
    <lineage>
        <taxon>Eukaryota</taxon>
        <taxon>Viridiplantae</taxon>
        <taxon>Streptophyta</taxon>
        <taxon>Embryophyta</taxon>
        <taxon>Tracheophyta</taxon>
        <taxon>Spermatophyta</taxon>
        <taxon>Magnoliopsida</taxon>
        <taxon>Liliopsida</taxon>
        <taxon>Poales</taxon>
        <taxon>Poaceae</taxon>
        <taxon>BOP clade</taxon>
        <taxon>Pooideae</taxon>
        <taxon>Poodae</taxon>
        <taxon>Poeae</taxon>
        <taxon>Poeae Chloroplast Group 2 (Poeae type)</taxon>
        <taxon>Loliodinae</taxon>
        <taxon>Loliinae</taxon>
        <taxon>Lolium</taxon>
    </lineage>
</organism>
<proteinExistence type="predicted"/>
<evidence type="ECO:0000256" key="1">
    <source>
        <dbReference type="SAM" id="MobiDB-lite"/>
    </source>
</evidence>
<protein>
    <recommendedName>
        <fullName evidence="4">DUF4283 domain-containing protein</fullName>
    </recommendedName>
</protein>
<dbReference type="InterPro" id="IPR040256">
    <property type="entry name" value="At4g02000-like"/>
</dbReference>
<feature type="region of interest" description="Disordered" evidence="1">
    <location>
        <begin position="1"/>
        <end position="23"/>
    </location>
</feature>
<dbReference type="AlphaFoldDB" id="A0AAD8RGS8"/>
<evidence type="ECO:0000313" key="3">
    <source>
        <dbReference type="Proteomes" id="UP001231189"/>
    </source>
</evidence>
<dbReference type="Proteomes" id="UP001231189">
    <property type="component" value="Unassembled WGS sequence"/>
</dbReference>
<gene>
    <name evidence="2" type="ORF">QYE76_026179</name>
</gene>
<dbReference type="PANTHER" id="PTHR31286">
    <property type="entry name" value="GLYCINE-RICH CELL WALL STRUCTURAL PROTEIN 1.8-LIKE"/>
    <property type="match status" value="1"/>
</dbReference>
<comment type="caution">
    <text evidence="2">The sequence shown here is derived from an EMBL/GenBank/DDBJ whole genome shotgun (WGS) entry which is preliminary data.</text>
</comment>
<feature type="region of interest" description="Disordered" evidence="1">
    <location>
        <begin position="386"/>
        <end position="430"/>
    </location>
</feature>
<dbReference type="EMBL" id="JAUUTY010000006">
    <property type="protein sequence ID" value="KAK1620662.1"/>
    <property type="molecule type" value="Genomic_DNA"/>
</dbReference>
<evidence type="ECO:0008006" key="4">
    <source>
        <dbReference type="Google" id="ProtNLM"/>
    </source>
</evidence>
<name>A0AAD8RGS8_LOLMU</name>
<keyword evidence="3" id="KW-1185">Reference proteome</keyword>
<sequence length="430" mass="47382">MASPASSAASQTGEGSGSKKEEQLGDLLQRLGIDEDEIDDLVFEEEADAPKDGIKWMAIVKVHSNNFFSPQTFEHHMKVAWSPAREVKFRSLENNLFTIQCYCLGDWLKITKGGPWLFRQNAVTVEEYDGLSSPDSVDLNFLAVWVQVHKLPDGYRGESLVKNLIERKVGSEAEVDKTPHGLGDFIRVRVKLDLRKPLARFVSISRAGQREFFKIQFEKIPKFCGACGMVGHIHLECGTGEHEESKLKWGDFLKAERETWYGRVAFGGNRGQRGGRGRAMGGRGVYESAGRMAPNEPFAPGRGRGSGPPVSWRHNAIPLLKDTEVDDSLKDTATSPAKNLDVVMTEDVTSDLGAKRRLNMSSEIGDIDERNKNEAGNGALAAMVIDENLPPKEPLTGVVNEERKKRSKKEGANSTSLGSAGSLEDPVRSQ</sequence>
<feature type="compositionally biased region" description="Polar residues" evidence="1">
    <location>
        <begin position="1"/>
        <end position="13"/>
    </location>
</feature>
<dbReference type="PANTHER" id="PTHR31286:SF167">
    <property type="entry name" value="OS09G0268800 PROTEIN"/>
    <property type="match status" value="1"/>
</dbReference>
<reference evidence="2" key="1">
    <citation type="submission" date="2023-07" db="EMBL/GenBank/DDBJ databases">
        <title>A chromosome-level genome assembly of Lolium multiflorum.</title>
        <authorList>
            <person name="Chen Y."/>
            <person name="Copetti D."/>
            <person name="Kolliker R."/>
            <person name="Studer B."/>
        </authorList>
    </citation>
    <scope>NUCLEOTIDE SEQUENCE</scope>
    <source>
        <strain evidence="2">02402/16</strain>
        <tissue evidence="2">Leaf</tissue>
    </source>
</reference>
<evidence type="ECO:0000313" key="2">
    <source>
        <dbReference type="EMBL" id="KAK1620662.1"/>
    </source>
</evidence>